<dbReference type="Proteomes" id="UP000663891">
    <property type="component" value="Unassembled WGS sequence"/>
</dbReference>
<dbReference type="EMBL" id="CAJOAY010000014">
    <property type="protein sequence ID" value="CAF3486668.1"/>
    <property type="molecule type" value="Genomic_DNA"/>
</dbReference>
<evidence type="ECO:0000313" key="3">
    <source>
        <dbReference type="Proteomes" id="UP000663881"/>
    </source>
</evidence>
<dbReference type="OrthoDB" id="273147at2759"/>
<dbReference type="InterPro" id="IPR002110">
    <property type="entry name" value="Ankyrin_rpt"/>
</dbReference>
<sequence length="187" mass="21645">MSLDLVGNEEQVNIEYEWLKSCYNNETEIKEFLLTIKKDKLDVNKIIDNNGTSLLHICALRGYDKLLSYILNDDRQTPIYLIGDQICLHFACEYGHIACGSLLLQNMNIKSIIIEDFNGYTLLDLAIMNLSRNDKCYEIAKLFSQFDINKNTQILNQNGYFIQFCKDKLKVQKLTANKMKDTLPNMP</sequence>
<evidence type="ECO:0000313" key="1">
    <source>
        <dbReference type="EMBL" id="CAF1095027.1"/>
    </source>
</evidence>
<dbReference type="SMART" id="SM00248">
    <property type="entry name" value="ANK"/>
    <property type="match status" value="3"/>
</dbReference>
<dbReference type="Proteomes" id="UP000663881">
    <property type="component" value="Unassembled WGS sequence"/>
</dbReference>
<dbReference type="AlphaFoldDB" id="A0A818G5V5"/>
<proteinExistence type="predicted"/>
<evidence type="ECO:0008006" key="4">
    <source>
        <dbReference type="Google" id="ProtNLM"/>
    </source>
</evidence>
<reference evidence="2" key="1">
    <citation type="submission" date="2021-02" db="EMBL/GenBank/DDBJ databases">
        <authorList>
            <person name="Nowell W R."/>
        </authorList>
    </citation>
    <scope>NUCLEOTIDE SEQUENCE</scope>
</reference>
<protein>
    <recommendedName>
        <fullName evidence="4">Ankyrin repeat protein</fullName>
    </recommendedName>
</protein>
<evidence type="ECO:0000313" key="2">
    <source>
        <dbReference type="EMBL" id="CAF3486668.1"/>
    </source>
</evidence>
<dbReference type="Pfam" id="PF12796">
    <property type="entry name" value="Ank_2"/>
    <property type="match status" value="1"/>
</dbReference>
<dbReference type="EMBL" id="CAJNON010000199">
    <property type="protein sequence ID" value="CAF1095027.1"/>
    <property type="molecule type" value="Genomic_DNA"/>
</dbReference>
<comment type="caution">
    <text evidence="2">The sequence shown here is derived from an EMBL/GenBank/DDBJ whole genome shotgun (WGS) entry which is preliminary data.</text>
</comment>
<accession>A0A818G5V5</accession>
<name>A0A818G5V5_9BILA</name>
<organism evidence="2 3">
    <name type="scientific">Adineta steineri</name>
    <dbReference type="NCBI Taxonomy" id="433720"/>
    <lineage>
        <taxon>Eukaryota</taxon>
        <taxon>Metazoa</taxon>
        <taxon>Spiralia</taxon>
        <taxon>Gnathifera</taxon>
        <taxon>Rotifera</taxon>
        <taxon>Eurotatoria</taxon>
        <taxon>Bdelloidea</taxon>
        <taxon>Adinetida</taxon>
        <taxon>Adinetidae</taxon>
        <taxon>Adineta</taxon>
    </lineage>
</organism>
<dbReference type="Gene3D" id="1.25.40.20">
    <property type="entry name" value="Ankyrin repeat-containing domain"/>
    <property type="match status" value="1"/>
</dbReference>
<dbReference type="SUPFAM" id="SSF48403">
    <property type="entry name" value="Ankyrin repeat"/>
    <property type="match status" value="1"/>
</dbReference>
<dbReference type="InterPro" id="IPR036770">
    <property type="entry name" value="Ankyrin_rpt-contain_sf"/>
</dbReference>
<gene>
    <name evidence="2" type="ORF">OKA104_LOCUS650</name>
    <name evidence="1" type="ORF">VCS650_LOCUS19774</name>
</gene>